<reference evidence="1" key="1">
    <citation type="journal article" date="2020" name="bioRxiv">
        <title>A rank-normalized archaeal taxonomy based on genome phylogeny resolves widespread incomplete and uneven classifications.</title>
        <authorList>
            <person name="Rinke C."/>
            <person name="Chuvochina M."/>
            <person name="Mussig A.J."/>
            <person name="Chaumeil P.-A."/>
            <person name="Waite D.W."/>
            <person name="Whitman W.B."/>
            <person name="Parks D.H."/>
            <person name="Hugenholtz P."/>
        </authorList>
    </citation>
    <scope>NUCLEOTIDE SEQUENCE</scope>
    <source>
        <strain evidence="1">UBA8839</strain>
    </source>
</reference>
<dbReference type="EMBL" id="DUJP01000038">
    <property type="protein sequence ID" value="HII48030.1"/>
    <property type="molecule type" value="Genomic_DNA"/>
</dbReference>
<dbReference type="AlphaFoldDB" id="A0A832STU0"/>
<organism evidence="1 2">
    <name type="scientific">Pyrobaculum aerophilum</name>
    <dbReference type="NCBI Taxonomy" id="13773"/>
    <lineage>
        <taxon>Archaea</taxon>
        <taxon>Thermoproteota</taxon>
        <taxon>Thermoprotei</taxon>
        <taxon>Thermoproteales</taxon>
        <taxon>Thermoproteaceae</taxon>
        <taxon>Pyrobaculum</taxon>
    </lineage>
</organism>
<name>A0A832STU0_9CREN</name>
<gene>
    <name evidence="1" type="ORF">HA333_11515</name>
</gene>
<sequence>MPLDLSHRSAVVGRFEEYAIRCKVAKAVRWEVSRCIVFKGLEGLW</sequence>
<dbReference type="Proteomes" id="UP000651120">
    <property type="component" value="Unassembled WGS sequence"/>
</dbReference>
<protein>
    <submittedName>
        <fullName evidence="1">Uncharacterized protein</fullName>
    </submittedName>
</protein>
<evidence type="ECO:0000313" key="1">
    <source>
        <dbReference type="EMBL" id="HII48030.1"/>
    </source>
</evidence>
<dbReference type="GeneID" id="43496595"/>
<comment type="caution">
    <text evidence="1">The sequence shown here is derived from an EMBL/GenBank/DDBJ whole genome shotgun (WGS) entry which is preliminary data.</text>
</comment>
<evidence type="ECO:0000313" key="2">
    <source>
        <dbReference type="Proteomes" id="UP000651120"/>
    </source>
</evidence>
<dbReference type="RefSeq" id="WP_158296295.1">
    <property type="nucleotide sequence ID" value="NZ_DUJP01000038.1"/>
</dbReference>
<accession>A0A832STU0</accession>
<proteinExistence type="predicted"/>